<comment type="caution">
    <text evidence="3">The sequence shown here is derived from an EMBL/GenBank/DDBJ whole genome shotgun (WGS) entry which is preliminary data.</text>
</comment>
<dbReference type="InterPro" id="IPR008862">
    <property type="entry name" value="Tcp11"/>
</dbReference>
<reference evidence="3" key="1">
    <citation type="journal article" date="2019" name="Sci. Rep.">
        <title>Draft genome of Tanacetum cinerariifolium, the natural source of mosquito coil.</title>
        <authorList>
            <person name="Yamashiro T."/>
            <person name="Shiraishi A."/>
            <person name="Satake H."/>
            <person name="Nakayama K."/>
        </authorList>
    </citation>
    <scope>NUCLEOTIDE SEQUENCE</scope>
</reference>
<accession>A0A699IS57</accession>
<comment type="similarity">
    <text evidence="1">Belongs to the TCP11 family.</text>
</comment>
<evidence type="ECO:0000256" key="2">
    <source>
        <dbReference type="SAM" id="MobiDB-lite"/>
    </source>
</evidence>
<evidence type="ECO:0000313" key="3">
    <source>
        <dbReference type="EMBL" id="GEZ82405.1"/>
    </source>
</evidence>
<dbReference type="PANTHER" id="PTHR12832:SF11">
    <property type="entry name" value="LD23868P"/>
    <property type="match status" value="1"/>
</dbReference>
<protein>
    <recommendedName>
        <fullName evidence="4">RNA-directed DNA polymerase, eukaryota, reverse transcriptase zinc-binding domain protein</fullName>
    </recommendedName>
</protein>
<feature type="region of interest" description="Disordered" evidence="2">
    <location>
        <begin position="259"/>
        <end position="280"/>
    </location>
</feature>
<evidence type="ECO:0008006" key="4">
    <source>
        <dbReference type="Google" id="ProtNLM"/>
    </source>
</evidence>
<dbReference type="AlphaFoldDB" id="A0A699IS57"/>
<feature type="non-terminal residue" evidence="3">
    <location>
        <position position="1"/>
    </location>
</feature>
<sequence length="405" mass="46487">LLAKWVWRFLSQDNSLWCQLIFAIHGSSTKDLSTTYPSTWNSIIKEFNYLKVQGVDVFSHCKIRIDTVKDISVAGKLQSPLVFSFRRNVRGGIEEQQLEHLVALLDSVILSNSNDRWVSYLNRDGVFRVNNMRNLLDEFFFPRADVPMRNGGIFVVFILYRYLVTIVPTFWPNNPLSPELTSTQRYRLKPLKVLPHGEVSGATLGLLSPSMMQVTEHQKLLGEKIMHLSGEASMVRLQNALFETQRQYSKSKEKSSFVEPPVTHIVPSNDGPNGRSDSVGQLPFLDHDSMSLLEDTGSSVDSGLGFVKNFDGEMLGMKNVFIMNKFLHGRRYGDNDSLNITDENQKENYDHVVVLMKEVRDELCEMYPKTRKQVLYQILRCISFRLLDSFADHRTKVDELTKRHT</sequence>
<proteinExistence type="inferred from homology"/>
<dbReference type="PANTHER" id="PTHR12832">
    <property type="entry name" value="TESTIS-SPECIFIC PROTEIN PBS13 T-COMPLEX 11"/>
    <property type="match status" value="1"/>
</dbReference>
<dbReference type="GO" id="GO:0007165">
    <property type="term" value="P:signal transduction"/>
    <property type="evidence" value="ECO:0007669"/>
    <property type="project" value="TreeGrafter"/>
</dbReference>
<organism evidence="3">
    <name type="scientific">Tanacetum cinerariifolium</name>
    <name type="common">Dalmatian daisy</name>
    <name type="synonym">Chrysanthemum cinerariifolium</name>
    <dbReference type="NCBI Taxonomy" id="118510"/>
    <lineage>
        <taxon>Eukaryota</taxon>
        <taxon>Viridiplantae</taxon>
        <taxon>Streptophyta</taxon>
        <taxon>Embryophyta</taxon>
        <taxon>Tracheophyta</taxon>
        <taxon>Spermatophyta</taxon>
        <taxon>Magnoliopsida</taxon>
        <taxon>eudicotyledons</taxon>
        <taxon>Gunneridae</taxon>
        <taxon>Pentapetalae</taxon>
        <taxon>asterids</taxon>
        <taxon>campanulids</taxon>
        <taxon>Asterales</taxon>
        <taxon>Asteraceae</taxon>
        <taxon>Asteroideae</taxon>
        <taxon>Anthemideae</taxon>
        <taxon>Anthemidinae</taxon>
        <taxon>Tanacetum</taxon>
    </lineage>
</organism>
<gene>
    <name evidence="3" type="ORF">Tci_554378</name>
</gene>
<name>A0A699IS57_TANCI</name>
<dbReference type="EMBL" id="BKCJ010328502">
    <property type="protein sequence ID" value="GEZ82405.1"/>
    <property type="molecule type" value="Genomic_DNA"/>
</dbReference>
<evidence type="ECO:0000256" key="1">
    <source>
        <dbReference type="ARBA" id="ARBA00010954"/>
    </source>
</evidence>